<evidence type="ECO:0000313" key="3">
    <source>
        <dbReference type="Proteomes" id="UP000319783"/>
    </source>
</evidence>
<accession>A0A533QBZ1</accession>
<name>A0A533QBZ1_9BACT</name>
<evidence type="ECO:0000313" key="2">
    <source>
        <dbReference type="EMBL" id="TLD42243.1"/>
    </source>
</evidence>
<dbReference type="EMBL" id="SULG01000024">
    <property type="protein sequence ID" value="TLD42243.1"/>
    <property type="molecule type" value="Genomic_DNA"/>
</dbReference>
<dbReference type="AlphaFoldDB" id="A0A533QBZ1"/>
<proteinExistence type="predicted"/>
<gene>
    <name evidence="2" type="ORF">JETT_1486</name>
</gene>
<keyword evidence="1" id="KW-1133">Transmembrane helix</keyword>
<keyword evidence="1" id="KW-0472">Membrane</keyword>
<reference evidence="2 3" key="1">
    <citation type="submission" date="2019-04" db="EMBL/GenBank/DDBJ databases">
        <title>Genome of a novel bacterium Candidatus Jettenia ecosi reconstructed from metagenome of an anammox bioreactor.</title>
        <authorList>
            <person name="Mardanov A.V."/>
            <person name="Beletsky A.V."/>
            <person name="Ravin N.V."/>
            <person name="Botchkova E.A."/>
            <person name="Litti Y.V."/>
            <person name="Nozhevnikova A.N."/>
        </authorList>
    </citation>
    <scope>NUCLEOTIDE SEQUENCE [LARGE SCALE GENOMIC DNA]</scope>
    <source>
        <strain evidence="2">J2</strain>
    </source>
</reference>
<protein>
    <submittedName>
        <fullName evidence="2">Uncharacterized protein</fullName>
    </submittedName>
</protein>
<dbReference type="Proteomes" id="UP000319783">
    <property type="component" value="Unassembled WGS sequence"/>
</dbReference>
<comment type="caution">
    <text evidence="2">The sequence shown here is derived from an EMBL/GenBank/DDBJ whole genome shotgun (WGS) entry which is preliminary data.</text>
</comment>
<organism evidence="2 3">
    <name type="scientific">Candidatus Jettenia ecosi</name>
    <dbReference type="NCBI Taxonomy" id="2494326"/>
    <lineage>
        <taxon>Bacteria</taxon>
        <taxon>Pseudomonadati</taxon>
        <taxon>Planctomycetota</taxon>
        <taxon>Candidatus Brocadiia</taxon>
        <taxon>Candidatus Brocadiales</taxon>
        <taxon>Candidatus Brocadiaceae</taxon>
        <taxon>Candidatus Jettenia</taxon>
    </lineage>
</organism>
<feature type="transmembrane region" description="Helical" evidence="1">
    <location>
        <begin position="24"/>
        <end position="46"/>
    </location>
</feature>
<keyword evidence="1" id="KW-0812">Transmembrane</keyword>
<evidence type="ECO:0000256" key="1">
    <source>
        <dbReference type="SAM" id="Phobius"/>
    </source>
</evidence>
<sequence length="301" mass="34398">MNIGKDLNFSQLKNVFSGIFSGRLVFWIAISMGFLSLIILLFVYIYPLSNQYRISHKALEDLSVALEKYTLKKNIYNNTWIESKKLEKDLYEEEIGKCRSFLKGRDDLLETLFVIGDTEKGFTKIEDEALWKNEYVKRTSALLAKIRTHNIAMSEGVLPFQSWGYDIPVWDTILPVQKKFWIIESLVHVATNTTGITGIKEIRFREVSSSYDPSFAHLYTVVPVTLTVELRADCIEFLLYEILKSDIPFVIEGISIVSTDKNLNPDPPDEDGDVLIQDANHSVSYPVIGVTIDAYVIDYKT</sequence>